<dbReference type="EMBL" id="CAJVPW010020058">
    <property type="protein sequence ID" value="CAG8687618.1"/>
    <property type="molecule type" value="Genomic_DNA"/>
</dbReference>
<evidence type="ECO:0000313" key="1">
    <source>
        <dbReference type="EMBL" id="CAG8687618.1"/>
    </source>
</evidence>
<gene>
    <name evidence="1" type="ORF">SPELUC_LOCUS10580</name>
</gene>
<feature type="non-terminal residue" evidence="1">
    <location>
        <position position="1"/>
    </location>
</feature>
<evidence type="ECO:0000313" key="2">
    <source>
        <dbReference type="Proteomes" id="UP000789366"/>
    </source>
</evidence>
<dbReference type="Proteomes" id="UP000789366">
    <property type="component" value="Unassembled WGS sequence"/>
</dbReference>
<reference evidence="1" key="1">
    <citation type="submission" date="2021-06" db="EMBL/GenBank/DDBJ databases">
        <authorList>
            <person name="Kallberg Y."/>
            <person name="Tangrot J."/>
            <person name="Rosling A."/>
        </authorList>
    </citation>
    <scope>NUCLEOTIDE SEQUENCE</scope>
    <source>
        <strain evidence="1">28 12/20/2015</strain>
    </source>
</reference>
<organism evidence="1 2">
    <name type="scientific">Cetraspora pellucida</name>
    <dbReference type="NCBI Taxonomy" id="1433469"/>
    <lineage>
        <taxon>Eukaryota</taxon>
        <taxon>Fungi</taxon>
        <taxon>Fungi incertae sedis</taxon>
        <taxon>Mucoromycota</taxon>
        <taxon>Glomeromycotina</taxon>
        <taxon>Glomeromycetes</taxon>
        <taxon>Diversisporales</taxon>
        <taxon>Gigasporaceae</taxon>
        <taxon>Cetraspora</taxon>
    </lineage>
</organism>
<accession>A0ACA9P2V8</accession>
<comment type="caution">
    <text evidence="1">The sequence shown here is derived from an EMBL/GenBank/DDBJ whole genome shotgun (WGS) entry which is preliminary data.</text>
</comment>
<protein>
    <submittedName>
        <fullName evidence="1">8876_t:CDS:1</fullName>
    </submittedName>
</protein>
<sequence>VDKVGLDNDDVNDTNIENANIKEANDKAEDVINNIKANIDGVDLDE</sequence>
<feature type="non-terminal residue" evidence="1">
    <location>
        <position position="46"/>
    </location>
</feature>
<keyword evidence="2" id="KW-1185">Reference proteome</keyword>
<name>A0ACA9P2V8_9GLOM</name>
<proteinExistence type="predicted"/>